<evidence type="ECO:0000313" key="3">
    <source>
        <dbReference type="EMBL" id="GGZ99726.1"/>
    </source>
</evidence>
<dbReference type="InterPro" id="IPR002656">
    <property type="entry name" value="Acyl_transf_3_dom"/>
</dbReference>
<protein>
    <recommendedName>
        <fullName evidence="2">Acyltransferase 3 domain-containing protein</fullName>
    </recommendedName>
</protein>
<evidence type="ECO:0000313" key="4">
    <source>
        <dbReference type="Proteomes" id="UP000634139"/>
    </source>
</evidence>
<feature type="transmembrane region" description="Helical" evidence="1">
    <location>
        <begin position="327"/>
        <end position="347"/>
    </location>
</feature>
<feature type="transmembrane region" description="Helical" evidence="1">
    <location>
        <begin position="68"/>
        <end position="86"/>
    </location>
</feature>
<feature type="transmembrane region" description="Helical" evidence="1">
    <location>
        <begin position="29"/>
        <end position="47"/>
    </location>
</feature>
<feature type="transmembrane region" description="Helical" evidence="1">
    <location>
        <begin position="239"/>
        <end position="256"/>
    </location>
</feature>
<dbReference type="Pfam" id="PF01757">
    <property type="entry name" value="Acyl_transf_3"/>
    <property type="match status" value="1"/>
</dbReference>
<dbReference type="EMBL" id="BMZD01000004">
    <property type="protein sequence ID" value="GGZ99726.1"/>
    <property type="molecule type" value="Genomic_DNA"/>
</dbReference>
<feature type="domain" description="Acyltransferase 3" evidence="2">
    <location>
        <begin position="3"/>
        <end position="343"/>
    </location>
</feature>
<dbReference type="InterPro" id="IPR050879">
    <property type="entry name" value="Acyltransferase_3"/>
</dbReference>
<dbReference type="PANTHER" id="PTHR23028">
    <property type="entry name" value="ACETYLTRANSFERASE"/>
    <property type="match status" value="1"/>
</dbReference>
<sequence>MGWLRLLLAAIVLFEHTGGLGGYAMTGGAIAVQCFFIISGFYMGLVLNERYDRLALNRAFYANRLIRIFAMYYLFLALHLTVFALVEWQGGDSPLGIYGDDRIGLGERIALGLLNVTAVGQELPLWLRIENGGLVWTNQFLGSGAGEVINYMMIPMAWSLSLELTFYALAPFIARRPARVIAVVMAASLLLRALAAWGGLTGDPWSYRFFPFELALFLAGVLSYKAWASDRLLWQGKAARLLAVAVPLAILTWPRWAAGVPEDSFFTLPRLALLALIAVGLPAIHGWSQHSSTDRAVGELSFPVYLGHLLVFAMLGVLPVFKDNADLLTLATLLVTCALAWVVVRFVDVRIEAVRRGIAARAGAVS</sequence>
<dbReference type="GO" id="GO:0009103">
    <property type="term" value="P:lipopolysaccharide biosynthetic process"/>
    <property type="evidence" value="ECO:0007669"/>
    <property type="project" value="TreeGrafter"/>
</dbReference>
<feature type="transmembrane region" description="Helical" evidence="1">
    <location>
        <begin position="206"/>
        <end position="227"/>
    </location>
</feature>
<reference evidence="3" key="2">
    <citation type="submission" date="2020-09" db="EMBL/GenBank/DDBJ databases">
        <authorList>
            <person name="Sun Q."/>
            <person name="Kim S."/>
        </authorList>
    </citation>
    <scope>NUCLEOTIDE SEQUENCE</scope>
    <source>
        <strain evidence="3">KCTC 32422</strain>
    </source>
</reference>
<feature type="transmembrane region" description="Helical" evidence="1">
    <location>
        <begin position="300"/>
        <end position="321"/>
    </location>
</feature>
<feature type="transmembrane region" description="Helical" evidence="1">
    <location>
        <begin position="148"/>
        <end position="169"/>
    </location>
</feature>
<feature type="transmembrane region" description="Helical" evidence="1">
    <location>
        <begin position="268"/>
        <end position="288"/>
    </location>
</feature>
<proteinExistence type="predicted"/>
<dbReference type="GO" id="GO:0016747">
    <property type="term" value="F:acyltransferase activity, transferring groups other than amino-acyl groups"/>
    <property type="evidence" value="ECO:0007669"/>
    <property type="project" value="InterPro"/>
</dbReference>
<keyword evidence="1" id="KW-0472">Membrane</keyword>
<accession>A0A918RIX0</accession>
<name>A0A918RIX0_9SPHN</name>
<keyword evidence="4" id="KW-1185">Reference proteome</keyword>
<comment type="caution">
    <text evidence="3">The sequence shown here is derived from an EMBL/GenBank/DDBJ whole genome shotgun (WGS) entry which is preliminary data.</text>
</comment>
<dbReference type="PANTHER" id="PTHR23028:SF53">
    <property type="entry name" value="ACYL_TRANSF_3 DOMAIN-CONTAINING PROTEIN"/>
    <property type="match status" value="1"/>
</dbReference>
<dbReference type="Proteomes" id="UP000634139">
    <property type="component" value="Unassembled WGS sequence"/>
</dbReference>
<keyword evidence="1" id="KW-1133">Transmembrane helix</keyword>
<dbReference type="AlphaFoldDB" id="A0A918RIX0"/>
<feature type="transmembrane region" description="Helical" evidence="1">
    <location>
        <begin position="181"/>
        <end position="200"/>
    </location>
</feature>
<evidence type="ECO:0000259" key="2">
    <source>
        <dbReference type="Pfam" id="PF01757"/>
    </source>
</evidence>
<reference evidence="3" key="1">
    <citation type="journal article" date="2014" name="Int. J. Syst. Evol. Microbiol.">
        <title>Complete genome sequence of Corynebacterium casei LMG S-19264T (=DSM 44701T), isolated from a smear-ripened cheese.</title>
        <authorList>
            <consortium name="US DOE Joint Genome Institute (JGI-PGF)"/>
            <person name="Walter F."/>
            <person name="Albersmeier A."/>
            <person name="Kalinowski J."/>
            <person name="Ruckert C."/>
        </authorList>
    </citation>
    <scope>NUCLEOTIDE SEQUENCE</scope>
    <source>
        <strain evidence="3">KCTC 32422</strain>
    </source>
</reference>
<dbReference type="GO" id="GO:0016020">
    <property type="term" value="C:membrane"/>
    <property type="evidence" value="ECO:0007669"/>
    <property type="project" value="TreeGrafter"/>
</dbReference>
<gene>
    <name evidence="3" type="ORF">GCM10011617_20310</name>
</gene>
<organism evidence="3 4">
    <name type="scientific">Novosphingobium arvoryzae</name>
    <dbReference type="NCBI Taxonomy" id="1256514"/>
    <lineage>
        <taxon>Bacteria</taxon>
        <taxon>Pseudomonadati</taxon>
        <taxon>Pseudomonadota</taxon>
        <taxon>Alphaproteobacteria</taxon>
        <taxon>Sphingomonadales</taxon>
        <taxon>Sphingomonadaceae</taxon>
        <taxon>Novosphingobium</taxon>
    </lineage>
</organism>
<evidence type="ECO:0000256" key="1">
    <source>
        <dbReference type="SAM" id="Phobius"/>
    </source>
</evidence>
<keyword evidence="1" id="KW-0812">Transmembrane</keyword>